<organism evidence="8 9">
    <name type="scientific">Candidatus Korobacter versatilis</name>
    <dbReference type="NCBI Taxonomy" id="658062"/>
    <lineage>
        <taxon>Bacteria</taxon>
        <taxon>Pseudomonadati</taxon>
        <taxon>Acidobacteriota</taxon>
        <taxon>Terriglobia</taxon>
        <taxon>Terriglobales</taxon>
        <taxon>Candidatus Korobacteraceae</taxon>
        <taxon>Candidatus Korobacter</taxon>
    </lineage>
</organism>
<protein>
    <submittedName>
        <fullName evidence="8">Glycosyltransferase</fullName>
    </submittedName>
</protein>
<feature type="transmembrane region" description="Helical" evidence="6">
    <location>
        <begin position="344"/>
        <end position="361"/>
    </location>
</feature>
<evidence type="ECO:0000256" key="4">
    <source>
        <dbReference type="ARBA" id="ARBA00022679"/>
    </source>
</evidence>
<reference evidence="8" key="1">
    <citation type="submission" date="2020-07" db="EMBL/GenBank/DDBJ databases">
        <title>Huge and variable diversity of episymbiotic CPR bacteria and DPANN archaea in groundwater ecosystems.</title>
        <authorList>
            <person name="He C.Y."/>
            <person name="Keren R."/>
            <person name="Whittaker M."/>
            <person name="Farag I.F."/>
            <person name="Doudna J."/>
            <person name="Cate J.H.D."/>
            <person name="Banfield J.F."/>
        </authorList>
    </citation>
    <scope>NUCLEOTIDE SEQUENCE</scope>
    <source>
        <strain evidence="8">NC_groundwater_580_Pr5_B-0.1um_64_19</strain>
    </source>
</reference>
<evidence type="ECO:0000256" key="5">
    <source>
        <dbReference type="ARBA" id="ARBA00023136"/>
    </source>
</evidence>
<keyword evidence="5 6" id="KW-0472">Membrane</keyword>
<keyword evidence="6" id="KW-1133">Transmembrane helix</keyword>
<evidence type="ECO:0000313" key="8">
    <source>
        <dbReference type="EMBL" id="MBI2677846.1"/>
    </source>
</evidence>
<dbReference type="Gene3D" id="3.90.550.10">
    <property type="entry name" value="Spore Coat Polysaccharide Biosynthesis Protein SpsA, Chain A"/>
    <property type="match status" value="1"/>
</dbReference>
<feature type="domain" description="Glycosyltransferase 2-like" evidence="7">
    <location>
        <begin position="49"/>
        <end position="173"/>
    </location>
</feature>
<dbReference type="PANTHER" id="PTHR43646:SF2">
    <property type="entry name" value="GLYCOSYLTRANSFERASE 2-LIKE DOMAIN-CONTAINING PROTEIN"/>
    <property type="match status" value="1"/>
</dbReference>
<dbReference type="InterPro" id="IPR001173">
    <property type="entry name" value="Glyco_trans_2-like"/>
</dbReference>
<keyword evidence="6" id="KW-0812">Transmembrane</keyword>
<dbReference type="GO" id="GO:0005886">
    <property type="term" value="C:plasma membrane"/>
    <property type="evidence" value="ECO:0007669"/>
    <property type="project" value="UniProtKB-SubCell"/>
</dbReference>
<feature type="transmembrane region" description="Helical" evidence="6">
    <location>
        <begin position="289"/>
        <end position="313"/>
    </location>
</feature>
<evidence type="ECO:0000256" key="2">
    <source>
        <dbReference type="ARBA" id="ARBA00022475"/>
    </source>
</evidence>
<accession>A0A932A6Z2</accession>
<dbReference type="Pfam" id="PF00535">
    <property type="entry name" value="Glycos_transf_2"/>
    <property type="match status" value="1"/>
</dbReference>
<sequence length="394" mass="44205">MIWFCWIYGGVIGAAMLTIVTIAARGLRTIPDLTKPEWDIQPQGKPRLSVIVPALNEQEAIGACLGSLLEQDYDNLEVIAVNDRSTDSTGDIMEKIRVARRPSAAAFDLKVIHITELPPGWLGKPHAMWKAAAVATGEWLLFTDADVMFRSDSLRRAVAYAESEHADHLVLAPTMLALTVGERMITAMIQMAMIALRPWKVRDPKSRAFLGWGAFNMVRRRAYEGIGAMEPLRLQVVEDMELGRRIKRAGFASRFATGPQLVQIRWGRGALGPVRNLTKNAYAGLGFRWWLALALVLATLAFHVVPFFAIWFAPGWTKLGFAIELAGLFWIYFRLRKLYNINPAYFFLNPVAGSLMAYAMLRSLVVTVRQGGIIWRGTKYSTEELRRASPKPWD</sequence>
<dbReference type="InterPro" id="IPR029044">
    <property type="entry name" value="Nucleotide-diphossugar_trans"/>
</dbReference>
<evidence type="ECO:0000313" key="9">
    <source>
        <dbReference type="Proteomes" id="UP000779809"/>
    </source>
</evidence>
<dbReference type="CDD" id="cd00761">
    <property type="entry name" value="Glyco_tranf_GTA_type"/>
    <property type="match status" value="1"/>
</dbReference>
<dbReference type="Proteomes" id="UP000779809">
    <property type="component" value="Unassembled WGS sequence"/>
</dbReference>
<name>A0A932A6Z2_9BACT</name>
<dbReference type="SUPFAM" id="SSF53448">
    <property type="entry name" value="Nucleotide-diphospho-sugar transferases"/>
    <property type="match status" value="1"/>
</dbReference>
<keyword evidence="2" id="KW-1003">Cell membrane</keyword>
<comment type="subcellular location">
    <subcellularLocation>
        <location evidence="1">Cell membrane</location>
    </subcellularLocation>
</comment>
<keyword evidence="3" id="KW-0328">Glycosyltransferase</keyword>
<keyword evidence="4" id="KW-0808">Transferase</keyword>
<dbReference type="PANTHER" id="PTHR43646">
    <property type="entry name" value="GLYCOSYLTRANSFERASE"/>
    <property type="match status" value="1"/>
</dbReference>
<dbReference type="GO" id="GO:0016757">
    <property type="term" value="F:glycosyltransferase activity"/>
    <property type="evidence" value="ECO:0007669"/>
    <property type="project" value="UniProtKB-KW"/>
</dbReference>
<proteinExistence type="predicted"/>
<feature type="transmembrane region" description="Helical" evidence="6">
    <location>
        <begin position="6"/>
        <end position="27"/>
    </location>
</feature>
<evidence type="ECO:0000256" key="1">
    <source>
        <dbReference type="ARBA" id="ARBA00004236"/>
    </source>
</evidence>
<dbReference type="AlphaFoldDB" id="A0A932A6Z2"/>
<comment type="caution">
    <text evidence="8">The sequence shown here is derived from an EMBL/GenBank/DDBJ whole genome shotgun (WGS) entry which is preliminary data.</text>
</comment>
<gene>
    <name evidence="8" type="ORF">HYX28_03600</name>
</gene>
<evidence type="ECO:0000256" key="3">
    <source>
        <dbReference type="ARBA" id="ARBA00022676"/>
    </source>
</evidence>
<dbReference type="EMBL" id="JACPNR010000004">
    <property type="protein sequence ID" value="MBI2677846.1"/>
    <property type="molecule type" value="Genomic_DNA"/>
</dbReference>
<feature type="transmembrane region" description="Helical" evidence="6">
    <location>
        <begin position="319"/>
        <end position="335"/>
    </location>
</feature>
<evidence type="ECO:0000256" key="6">
    <source>
        <dbReference type="SAM" id="Phobius"/>
    </source>
</evidence>
<evidence type="ECO:0000259" key="7">
    <source>
        <dbReference type="Pfam" id="PF00535"/>
    </source>
</evidence>